<feature type="chain" id="PRO_5047005788" description="Polysaccharide lyase 14 domain-containing protein" evidence="1">
    <location>
        <begin position="21"/>
        <end position="272"/>
    </location>
</feature>
<dbReference type="PANTHER" id="PTHR40124">
    <property type="match status" value="1"/>
</dbReference>
<sequence>MKLKPYFTLFTLLCFGFIFSQSTLSTKNPKPLLKINFDDNTNSKDFKAIVNLKNIEVAEGKGIDGSTGIKARYVGFDKGSERIVKNIRLPQSYKEATLNYAVAFDEDFQFPRGGKLHGLAPLKKITGGKPMQKDGWSARICFKKNGVVTSYVYHQDLKGKYGEGKPSPSFYFKKGQYYQMAIYVKTNMPASASNGEVIIYANGKEISSYKGLQLRAVEGKDTEINNFLFSTFHGGNSPDFAPKDSNGNFTTVYAWFDNFEVYEGLYVVERKN</sequence>
<reference evidence="4" key="1">
    <citation type="journal article" date="2019" name="Int. J. Syst. Evol. Microbiol.">
        <title>The Global Catalogue of Microorganisms (GCM) 10K type strain sequencing project: providing services to taxonomists for standard genome sequencing and annotation.</title>
        <authorList>
            <consortium name="The Broad Institute Genomics Platform"/>
            <consortium name="The Broad Institute Genome Sequencing Center for Infectious Disease"/>
            <person name="Wu L."/>
            <person name="Ma J."/>
        </authorList>
    </citation>
    <scope>NUCLEOTIDE SEQUENCE [LARGE SCALE GENOMIC DNA]</scope>
    <source>
        <strain evidence="4">JCM 18287</strain>
    </source>
</reference>
<evidence type="ECO:0000256" key="1">
    <source>
        <dbReference type="SAM" id="SignalP"/>
    </source>
</evidence>
<comment type="caution">
    <text evidence="3">The sequence shown here is derived from an EMBL/GenBank/DDBJ whole genome shotgun (WGS) entry which is preliminary data.</text>
</comment>
<dbReference type="EMBL" id="BAABJK010000006">
    <property type="protein sequence ID" value="GAA4971016.1"/>
    <property type="molecule type" value="Genomic_DNA"/>
</dbReference>
<protein>
    <recommendedName>
        <fullName evidence="2">Polysaccharide lyase 14 domain-containing protein</fullName>
    </recommendedName>
</protein>
<evidence type="ECO:0000313" key="3">
    <source>
        <dbReference type="EMBL" id="GAA4971016.1"/>
    </source>
</evidence>
<dbReference type="Gene3D" id="2.60.120.200">
    <property type="match status" value="1"/>
</dbReference>
<keyword evidence="1" id="KW-0732">Signal</keyword>
<dbReference type="Proteomes" id="UP001501692">
    <property type="component" value="Unassembled WGS sequence"/>
</dbReference>
<name>A0ABP9HHX1_9FLAO</name>
<evidence type="ECO:0000313" key="4">
    <source>
        <dbReference type="Proteomes" id="UP001501692"/>
    </source>
</evidence>
<feature type="signal peptide" evidence="1">
    <location>
        <begin position="1"/>
        <end position="20"/>
    </location>
</feature>
<proteinExistence type="predicted"/>
<dbReference type="PANTHER" id="PTHR40124:SF1">
    <property type="entry name" value="DISAGGREGATASE RELATED REPEAT PROTEIN"/>
    <property type="match status" value="1"/>
</dbReference>
<gene>
    <name evidence="3" type="ORF">GCM10023315_21240</name>
</gene>
<dbReference type="RefSeq" id="WP_345168228.1">
    <property type="nucleotide sequence ID" value="NZ_BAABJK010000006.1"/>
</dbReference>
<dbReference type="InterPro" id="IPR048958">
    <property type="entry name" value="Polysacc_lyase_14"/>
</dbReference>
<keyword evidence="4" id="KW-1185">Reference proteome</keyword>
<organism evidence="3 4">
    <name type="scientific">Algibacter aquimarinus</name>
    <dbReference type="NCBI Taxonomy" id="1136748"/>
    <lineage>
        <taxon>Bacteria</taxon>
        <taxon>Pseudomonadati</taxon>
        <taxon>Bacteroidota</taxon>
        <taxon>Flavobacteriia</taxon>
        <taxon>Flavobacteriales</taxon>
        <taxon>Flavobacteriaceae</taxon>
        <taxon>Algibacter</taxon>
    </lineage>
</organism>
<feature type="domain" description="Polysaccharide lyase 14" evidence="2">
    <location>
        <begin position="89"/>
        <end position="245"/>
    </location>
</feature>
<accession>A0ABP9HHX1</accession>
<dbReference type="Pfam" id="PF21294">
    <property type="entry name" value="Polysacc_lyase_14"/>
    <property type="match status" value="1"/>
</dbReference>
<evidence type="ECO:0000259" key="2">
    <source>
        <dbReference type="Pfam" id="PF21294"/>
    </source>
</evidence>